<reference evidence="1 2" key="1">
    <citation type="journal article" date="2020" name="Fungal Divers.">
        <title>Resolving the Mortierellaceae phylogeny through synthesis of multi-gene phylogenetics and phylogenomics.</title>
        <authorList>
            <person name="Vandepol N."/>
            <person name="Liber J."/>
            <person name="Desiro A."/>
            <person name="Na H."/>
            <person name="Kennedy M."/>
            <person name="Barry K."/>
            <person name="Grigoriev I.V."/>
            <person name="Miller A.N."/>
            <person name="O'Donnell K."/>
            <person name="Stajich J.E."/>
            <person name="Bonito G."/>
        </authorList>
    </citation>
    <scope>NUCLEOTIDE SEQUENCE [LARGE SCALE GENOMIC DNA]</scope>
    <source>
        <strain evidence="1 2">AD045</strain>
    </source>
</reference>
<keyword evidence="2" id="KW-1185">Reference proteome</keyword>
<evidence type="ECO:0000313" key="2">
    <source>
        <dbReference type="Proteomes" id="UP001194696"/>
    </source>
</evidence>
<comment type="caution">
    <text evidence="1">The sequence shown here is derived from an EMBL/GenBank/DDBJ whole genome shotgun (WGS) entry which is preliminary data.</text>
</comment>
<evidence type="ECO:0000313" key="1">
    <source>
        <dbReference type="EMBL" id="KAG0284250.1"/>
    </source>
</evidence>
<protein>
    <submittedName>
        <fullName evidence="1">Uncharacterized protein</fullName>
    </submittedName>
</protein>
<proteinExistence type="predicted"/>
<sequence length="102" mass="10577">MTGQMMYARPPYYPPVAGTVIDMDGQGQQQTQTFPQTNVAYPPMPVALAHTAGATSPNAAATSMTGSTYVVAQDGSANLTNAEIQEGIPAVPPPPYTPAIPK</sequence>
<name>A0ABQ7JTC1_9FUNG</name>
<dbReference type="EMBL" id="JAAAIM010000794">
    <property type="protein sequence ID" value="KAG0284250.1"/>
    <property type="molecule type" value="Genomic_DNA"/>
</dbReference>
<organism evidence="1 2">
    <name type="scientific">Linnemannia gamsii</name>
    <dbReference type="NCBI Taxonomy" id="64522"/>
    <lineage>
        <taxon>Eukaryota</taxon>
        <taxon>Fungi</taxon>
        <taxon>Fungi incertae sedis</taxon>
        <taxon>Mucoromycota</taxon>
        <taxon>Mortierellomycotina</taxon>
        <taxon>Mortierellomycetes</taxon>
        <taxon>Mortierellales</taxon>
        <taxon>Mortierellaceae</taxon>
        <taxon>Linnemannia</taxon>
    </lineage>
</organism>
<dbReference type="Proteomes" id="UP001194696">
    <property type="component" value="Unassembled WGS sequence"/>
</dbReference>
<gene>
    <name evidence="1" type="ORF">BGZ96_011362</name>
</gene>
<accession>A0ABQ7JTC1</accession>